<evidence type="ECO:0000256" key="1">
    <source>
        <dbReference type="ARBA" id="ARBA00023122"/>
    </source>
</evidence>
<dbReference type="InterPro" id="IPR046342">
    <property type="entry name" value="CBS_dom_sf"/>
</dbReference>
<dbReference type="Gene3D" id="3.10.580.10">
    <property type="entry name" value="CBS-domain"/>
    <property type="match status" value="1"/>
</dbReference>
<gene>
    <name evidence="4" type="ORF">CYMTET_42140</name>
</gene>
<accession>A0AAE0F1A3</accession>
<organism evidence="4 5">
    <name type="scientific">Cymbomonas tetramitiformis</name>
    <dbReference type="NCBI Taxonomy" id="36881"/>
    <lineage>
        <taxon>Eukaryota</taxon>
        <taxon>Viridiplantae</taxon>
        <taxon>Chlorophyta</taxon>
        <taxon>Pyramimonadophyceae</taxon>
        <taxon>Pyramimonadales</taxon>
        <taxon>Pyramimonadaceae</taxon>
        <taxon>Cymbomonas</taxon>
    </lineage>
</organism>
<name>A0AAE0F1A3_9CHLO</name>
<keyword evidence="1 2" id="KW-0129">CBS domain</keyword>
<protein>
    <recommendedName>
        <fullName evidence="3">CBS domain-containing protein</fullName>
    </recommendedName>
</protein>
<dbReference type="PANTHER" id="PTHR43080:SF2">
    <property type="entry name" value="CBS DOMAIN-CONTAINING PROTEIN"/>
    <property type="match status" value="1"/>
</dbReference>
<evidence type="ECO:0000313" key="4">
    <source>
        <dbReference type="EMBL" id="KAK3248391.1"/>
    </source>
</evidence>
<keyword evidence="5" id="KW-1185">Reference proteome</keyword>
<comment type="caution">
    <text evidence="4">The sequence shown here is derived from an EMBL/GenBank/DDBJ whole genome shotgun (WGS) entry which is preliminary data.</text>
</comment>
<dbReference type="Proteomes" id="UP001190700">
    <property type="component" value="Unassembled WGS sequence"/>
</dbReference>
<dbReference type="SUPFAM" id="SSF54631">
    <property type="entry name" value="CBS-domain pair"/>
    <property type="match status" value="1"/>
</dbReference>
<sequence length="217" mass="23864">MMRYSGTGQLGPASIFQKSRTECTRQSKWTTVELVPKALRHRSRSVARSPQCSSEFATVFTAIELMVEKGVSGLPVIDEDGYVLGIVSGFDIICLDASPGGHFTPQTDMFPAVGSCDEYDGDKDKMWSTFTTVKEAAEKTQAQTAGQLMHDAGTIRDTSTIEEAAQVIFLQKLHRLCVVDEDEKLVGVLSRGDILKATLRNLKSYILESTDDTLDYP</sequence>
<feature type="domain" description="CBS" evidence="3">
    <location>
        <begin position="46"/>
        <end position="104"/>
    </location>
</feature>
<dbReference type="SMART" id="SM00116">
    <property type="entry name" value="CBS"/>
    <property type="match status" value="2"/>
</dbReference>
<proteinExistence type="predicted"/>
<dbReference type="EMBL" id="LGRX02028144">
    <property type="protein sequence ID" value="KAK3248391.1"/>
    <property type="molecule type" value="Genomic_DNA"/>
</dbReference>
<dbReference type="InterPro" id="IPR051257">
    <property type="entry name" value="Diverse_CBS-Domain"/>
</dbReference>
<dbReference type="PROSITE" id="PS51371">
    <property type="entry name" value="CBS"/>
    <property type="match status" value="2"/>
</dbReference>
<dbReference type="AlphaFoldDB" id="A0AAE0F1A3"/>
<dbReference type="PANTHER" id="PTHR43080">
    <property type="entry name" value="CBS DOMAIN-CONTAINING PROTEIN CBSX3, MITOCHONDRIAL"/>
    <property type="match status" value="1"/>
</dbReference>
<reference evidence="4 5" key="1">
    <citation type="journal article" date="2015" name="Genome Biol. Evol.">
        <title>Comparative Genomics of a Bacterivorous Green Alga Reveals Evolutionary Causalities and Consequences of Phago-Mixotrophic Mode of Nutrition.</title>
        <authorList>
            <person name="Burns J.A."/>
            <person name="Paasch A."/>
            <person name="Narechania A."/>
            <person name="Kim E."/>
        </authorList>
    </citation>
    <scope>NUCLEOTIDE SEQUENCE [LARGE SCALE GENOMIC DNA]</scope>
    <source>
        <strain evidence="4 5">PLY_AMNH</strain>
    </source>
</reference>
<evidence type="ECO:0000259" key="3">
    <source>
        <dbReference type="PROSITE" id="PS51371"/>
    </source>
</evidence>
<evidence type="ECO:0000256" key="2">
    <source>
        <dbReference type="PROSITE-ProRule" id="PRU00703"/>
    </source>
</evidence>
<dbReference type="Pfam" id="PF00571">
    <property type="entry name" value="CBS"/>
    <property type="match status" value="2"/>
</dbReference>
<evidence type="ECO:0000313" key="5">
    <source>
        <dbReference type="Proteomes" id="UP001190700"/>
    </source>
</evidence>
<dbReference type="InterPro" id="IPR000644">
    <property type="entry name" value="CBS_dom"/>
</dbReference>
<feature type="domain" description="CBS" evidence="3">
    <location>
        <begin position="148"/>
        <end position="204"/>
    </location>
</feature>